<evidence type="ECO:0000313" key="2">
    <source>
        <dbReference type="EMBL" id="DAE02101.1"/>
    </source>
</evidence>
<dbReference type="EMBL" id="BK015341">
    <property type="protein sequence ID" value="DAE02101.1"/>
    <property type="molecule type" value="Genomic_DNA"/>
</dbReference>
<organism evidence="2">
    <name type="scientific">Siphoviridae sp. ct0106</name>
    <dbReference type="NCBI Taxonomy" id="2825290"/>
    <lineage>
        <taxon>Viruses</taxon>
        <taxon>Duplodnaviria</taxon>
        <taxon>Heunggongvirae</taxon>
        <taxon>Uroviricota</taxon>
        <taxon>Caudoviricetes</taxon>
    </lineage>
</organism>
<feature type="region of interest" description="Disordered" evidence="1">
    <location>
        <begin position="129"/>
        <end position="171"/>
    </location>
</feature>
<evidence type="ECO:0000256" key="1">
    <source>
        <dbReference type="SAM" id="MobiDB-lite"/>
    </source>
</evidence>
<sequence length="226" mass="24495">MAEQLTVHQALSKVMGDVQAVKKDSKNQAQRFNFRGIDAVMNAVGPALRKHGVVILPEDVEVHRSNGTTTSGKQTAEVVVKATYRVYGPNGDSIHGKVAAEAMDFGDKAIAKAMSVAYRTFLLQALTIPTDEPDPDSESYERGAPKRTGASQESRASQRNTPLPTERGVPKRTAAEQCGAILDGFCSIHHLDGDKVREEYFAAGGRDNPDMLRAWLAQNYGAGRVQ</sequence>
<accession>A0A8S5P637</accession>
<dbReference type="InterPro" id="IPR007499">
    <property type="entry name" value="ERF_bacteria_virus"/>
</dbReference>
<protein>
    <submittedName>
        <fullName evidence="2">ERF superfamily protein</fullName>
    </submittedName>
</protein>
<proteinExistence type="predicted"/>
<reference evidence="2" key="1">
    <citation type="journal article" date="2021" name="Proc. Natl. Acad. Sci. U.S.A.">
        <title>A Catalog of Tens of Thousands of Viruses from Human Metagenomes Reveals Hidden Associations with Chronic Diseases.</title>
        <authorList>
            <person name="Tisza M.J."/>
            <person name="Buck C.B."/>
        </authorList>
    </citation>
    <scope>NUCLEOTIDE SEQUENCE</scope>
    <source>
        <strain evidence="2">Ct0106</strain>
    </source>
</reference>
<feature type="compositionally biased region" description="Polar residues" evidence="1">
    <location>
        <begin position="149"/>
        <end position="163"/>
    </location>
</feature>
<name>A0A8S5P637_9CAUD</name>
<dbReference type="Pfam" id="PF04404">
    <property type="entry name" value="ERF"/>
    <property type="match status" value="1"/>
</dbReference>